<evidence type="ECO:0000313" key="5">
    <source>
        <dbReference type="Proteomes" id="UP000663868"/>
    </source>
</evidence>
<protein>
    <submittedName>
        <fullName evidence="3">Uncharacterized protein</fullName>
    </submittedName>
</protein>
<proteinExistence type="predicted"/>
<dbReference type="EMBL" id="CAJOBB010000007">
    <property type="protein sequence ID" value="CAF3505973.1"/>
    <property type="molecule type" value="Genomic_DNA"/>
</dbReference>
<keyword evidence="1" id="KW-0812">Transmembrane</keyword>
<feature type="chain" id="PRO_5036414505" evidence="2">
    <location>
        <begin position="21"/>
        <end position="102"/>
    </location>
</feature>
<gene>
    <name evidence="3" type="ORF">KXQ929_LOCUS330</name>
    <name evidence="4" type="ORF">OKA104_LOCUS36700</name>
</gene>
<feature type="signal peptide" evidence="2">
    <location>
        <begin position="1"/>
        <end position="20"/>
    </location>
</feature>
<dbReference type="InterPro" id="IPR045860">
    <property type="entry name" value="Snake_toxin-like_sf"/>
</dbReference>
<keyword evidence="1" id="KW-0472">Membrane</keyword>
<comment type="caution">
    <text evidence="3">The sequence shown here is derived from an EMBL/GenBank/DDBJ whole genome shotgun (WGS) entry which is preliminary data.</text>
</comment>
<dbReference type="Proteomes" id="UP000663868">
    <property type="component" value="Unassembled WGS sequence"/>
</dbReference>
<evidence type="ECO:0000313" key="4">
    <source>
        <dbReference type="EMBL" id="CAF4120488.1"/>
    </source>
</evidence>
<evidence type="ECO:0000256" key="1">
    <source>
        <dbReference type="SAM" id="Phobius"/>
    </source>
</evidence>
<accession>A0A818HBP9</accession>
<dbReference type="SUPFAM" id="SSF57302">
    <property type="entry name" value="Snake toxin-like"/>
    <property type="match status" value="1"/>
</dbReference>
<feature type="transmembrane region" description="Helical" evidence="1">
    <location>
        <begin position="82"/>
        <end position="99"/>
    </location>
</feature>
<reference evidence="3" key="1">
    <citation type="submission" date="2021-02" db="EMBL/GenBank/DDBJ databases">
        <authorList>
            <person name="Nowell W R."/>
        </authorList>
    </citation>
    <scope>NUCLEOTIDE SEQUENCE</scope>
</reference>
<dbReference type="EMBL" id="CAJOAY010005810">
    <property type="protein sequence ID" value="CAF4120488.1"/>
    <property type="molecule type" value="Genomic_DNA"/>
</dbReference>
<dbReference type="AlphaFoldDB" id="A0A818HBP9"/>
<name>A0A818HBP9_9BILA</name>
<evidence type="ECO:0000256" key="2">
    <source>
        <dbReference type="SAM" id="SignalP"/>
    </source>
</evidence>
<keyword evidence="1" id="KW-1133">Transmembrane helix</keyword>
<organism evidence="3 5">
    <name type="scientific">Adineta steineri</name>
    <dbReference type="NCBI Taxonomy" id="433720"/>
    <lineage>
        <taxon>Eukaryota</taxon>
        <taxon>Metazoa</taxon>
        <taxon>Spiralia</taxon>
        <taxon>Gnathifera</taxon>
        <taxon>Rotifera</taxon>
        <taxon>Eurotatoria</taxon>
        <taxon>Bdelloidea</taxon>
        <taxon>Adinetida</taxon>
        <taxon>Adinetidae</taxon>
        <taxon>Adineta</taxon>
    </lineage>
</organism>
<evidence type="ECO:0000313" key="3">
    <source>
        <dbReference type="EMBL" id="CAF3505973.1"/>
    </source>
</evidence>
<keyword evidence="2" id="KW-0732">Signal</keyword>
<dbReference type="Proteomes" id="UP000663881">
    <property type="component" value="Unassembled WGS sequence"/>
</dbReference>
<sequence length="102" mass="10453">MNKLLFTIATLLALAAVVTASFNCYVGTAGAYASTPGFDCCYKYTTSGVTTKVGLPLFNCSTATLPSGATCCSTNLCNGAKINGMSILMVSAAVIVGLFRTM</sequence>